<evidence type="ECO:0000256" key="3">
    <source>
        <dbReference type="ARBA" id="ARBA00022737"/>
    </source>
</evidence>
<dbReference type="InterPro" id="IPR036236">
    <property type="entry name" value="Znf_C2H2_sf"/>
</dbReference>
<evidence type="ECO:0000256" key="6">
    <source>
        <dbReference type="ARBA" id="ARBA00023242"/>
    </source>
</evidence>
<accession>A0A6P7FBU2</accession>
<proteinExistence type="predicted"/>
<dbReference type="Pfam" id="PF00096">
    <property type="entry name" value="zf-C2H2"/>
    <property type="match status" value="1"/>
</dbReference>
<dbReference type="InParanoid" id="A0A6P7FBU2"/>
<dbReference type="GO" id="GO:0008270">
    <property type="term" value="F:zinc ion binding"/>
    <property type="evidence" value="ECO:0007669"/>
    <property type="project" value="UniProtKB-KW"/>
</dbReference>
<dbReference type="GO" id="GO:0005634">
    <property type="term" value="C:nucleus"/>
    <property type="evidence" value="ECO:0007669"/>
    <property type="project" value="UniProtKB-SubCell"/>
</dbReference>
<comment type="subcellular location">
    <subcellularLocation>
        <location evidence="1">Nucleus</location>
    </subcellularLocation>
</comment>
<gene>
    <name evidence="9" type="primary">LOC114326731</name>
</gene>
<dbReference type="RefSeq" id="XP_028130958.1">
    <property type="nucleotide sequence ID" value="XM_028275157.1"/>
</dbReference>
<evidence type="ECO:0000256" key="7">
    <source>
        <dbReference type="PROSITE-ProRule" id="PRU00042"/>
    </source>
</evidence>
<evidence type="ECO:0000256" key="4">
    <source>
        <dbReference type="ARBA" id="ARBA00022771"/>
    </source>
</evidence>
<dbReference type="FunFam" id="3.30.160.60:FF:000446">
    <property type="entry name" value="Zinc finger protein"/>
    <property type="match status" value="1"/>
</dbReference>
<keyword evidence="3" id="KW-0677">Repeat</keyword>
<dbReference type="FunFam" id="3.30.160.60:FF:000281">
    <property type="entry name" value="Zinc finger protein 558 isoform X1"/>
    <property type="match status" value="1"/>
</dbReference>
<reference evidence="9" key="1">
    <citation type="submission" date="2025-08" db="UniProtKB">
        <authorList>
            <consortium name="RefSeq"/>
        </authorList>
    </citation>
    <scope>IDENTIFICATION</scope>
    <source>
        <tissue evidence="9">Whole insect</tissue>
    </source>
</reference>
<keyword evidence="5" id="KW-0862">Zinc</keyword>
<evidence type="ECO:0000256" key="5">
    <source>
        <dbReference type="ARBA" id="ARBA00022833"/>
    </source>
</evidence>
<dbReference type="PROSITE" id="PS50157">
    <property type="entry name" value="ZINC_FINGER_C2H2_2"/>
    <property type="match status" value="2"/>
</dbReference>
<dbReference type="OrthoDB" id="8300205at2759"/>
<evidence type="ECO:0000259" key="8">
    <source>
        <dbReference type="PROSITE" id="PS50157"/>
    </source>
</evidence>
<dbReference type="PROSITE" id="PS00028">
    <property type="entry name" value="ZINC_FINGER_C2H2_1"/>
    <property type="match status" value="2"/>
</dbReference>
<dbReference type="SMART" id="SM00355">
    <property type="entry name" value="ZnF_C2H2"/>
    <property type="match status" value="2"/>
</dbReference>
<dbReference type="SUPFAM" id="SSF57667">
    <property type="entry name" value="beta-beta-alpha zinc fingers"/>
    <property type="match status" value="2"/>
</dbReference>
<keyword evidence="2" id="KW-0479">Metal-binding</keyword>
<dbReference type="Gene3D" id="3.30.160.60">
    <property type="entry name" value="Classic Zinc Finger"/>
    <property type="match status" value="3"/>
</dbReference>
<feature type="domain" description="C2H2-type" evidence="8">
    <location>
        <begin position="204"/>
        <end position="231"/>
    </location>
</feature>
<dbReference type="PANTHER" id="PTHR24394">
    <property type="entry name" value="ZINC FINGER PROTEIN"/>
    <property type="match status" value="1"/>
</dbReference>
<name>A0A6P7FBU2_DIAVI</name>
<evidence type="ECO:0000313" key="9">
    <source>
        <dbReference type="RefSeq" id="XP_028130958.1"/>
    </source>
</evidence>
<sequence length="270" mass="31682">MILSSFFSFYFSWFGLLNKQIRKEESEDTVTNIKGENSTVVKPEFIKEEPTPVYLETYIEDHGHGVSDISFNQIKTELSVEDIHVKNQDGLAQFQYFNSDVNIKPEPTAKESQSIEHDSFKNDIKREPNRESICDTLDDSDLNKYSLKIEIEEDKKKFMPYGKEQTNKKDFPQEKDALEIMNAIQVHSSNKEQHTSHTTKEKTLKCEICLKQFARLDHKKTHMRIHTGEKPYKCEICFKLFTHAVNLKMHQRVHTGEKPYKCDICFKQFT</sequence>
<evidence type="ECO:0000256" key="1">
    <source>
        <dbReference type="ARBA" id="ARBA00004123"/>
    </source>
</evidence>
<feature type="domain" description="C2H2-type" evidence="8">
    <location>
        <begin position="232"/>
        <end position="259"/>
    </location>
</feature>
<protein>
    <submittedName>
        <fullName evidence="9">Zinc finger protein 227-like isoform X1</fullName>
    </submittedName>
</protein>
<dbReference type="GO" id="GO:0000981">
    <property type="term" value="F:DNA-binding transcription factor activity, RNA polymerase II-specific"/>
    <property type="evidence" value="ECO:0007669"/>
    <property type="project" value="TreeGrafter"/>
</dbReference>
<dbReference type="InterPro" id="IPR013087">
    <property type="entry name" value="Znf_C2H2_type"/>
</dbReference>
<organism evidence="9">
    <name type="scientific">Diabrotica virgifera virgifera</name>
    <name type="common">western corn rootworm</name>
    <dbReference type="NCBI Taxonomy" id="50390"/>
    <lineage>
        <taxon>Eukaryota</taxon>
        <taxon>Metazoa</taxon>
        <taxon>Ecdysozoa</taxon>
        <taxon>Arthropoda</taxon>
        <taxon>Hexapoda</taxon>
        <taxon>Insecta</taxon>
        <taxon>Pterygota</taxon>
        <taxon>Neoptera</taxon>
        <taxon>Endopterygota</taxon>
        <taxon>Coleoptera</taxon>
        <taxon>Polyphaga</taxon>
        <taxon>Cucujiformia</taxon>
        <taxon>Chrysomeloidea</taxon>
        <taxon>Chrysomelidae</taxon>
        <taxon>Galerucinae</taxon>
        <taxon>Diabroticina</taxon>
        <taxon>Diabroticites</taxon>
        <taxon>Diabrotica</taxon>
    </lineage>
</organism>
<dbReference type="PANTHER" id="PTHR24394:SF29">
    <property type="entry name" value="MYONEURIN"/>
    <property type="match status" value="1"/>
</dbReference>
<evidence type="ECO:0000256" key="2">
    <source>
        <dbReference type="ARBA" id="ARBA00022723"/>
    </source>
</evidence>
<dbReference type="AlphaFoldDB" id="A0A6P7FBU2"/>
<keyword evidence="6" id="KW-0539">Nucleus</keyword>
<keyword evidence="4 7" id="KW-0863">Zinc-finger</keyword>